<dbReference type="EMBL" id="DROD01000534">
    <property type="protein sequence ID" value="HHJ53188.1"/>
    <property type="molecule type" value="Genomic_DNA"/>
</dbReference>
<keyword evidence="1" id="KW-0472">Membrane</keyword>
<dbReference type="AlphaFoldDB" id="A0A7V5UFD1"/>
<gene>
    <name evidence="2" type="ORF">ENJ89_08335</name>
</gene>
<evidence type="ECO:0000313" key="2">
    <source>
        <dbReference type="EMBL" id="HHJ53188.1"/>
    </source>
</evidence>
<evidence type="ECO:0000256" key="1">
    <source>
        <dbReference type="SAM" id="Phobius"/>
    </source>
</evidence>
<proteinExistence type="predicted"/>
<name>A0A7V5UFD1_CALAY</name>
<keyword evidence="1" id="KW-0812">Transmembrane</keyword>
<sequence>MKKFFFLIAGLIFLFLIQWLYLDFRLYQRLGELETAQKKVVRQMNRAEWQTTQTGIRIQYLKNVMKSHEKTTGLRGIYLVSN</sequence>
<feature type="transmembrane region" description="Helical" evidence="1">
    <location>
        <begin position="6"/>
        <end position="22"/>
    </location>
</feature>
<protein>
    <submittedName>
        <fullName evidence="2">Uncharacterized protein</fullName>
    </submittedName>
</protein>
<comment type="caution">
    <text evidence="2">The sequence shown here is derived from an EMBL/GenBank/DDBJ whole genome shotgun (WGS) entry which is preliminary data.</text>
</comment>
<dbReference type="Proteomes" id="UP000886124">
    <property type="component" value="Unassembled WGS sequence"/>
</dbReference>
<reference evidence="2" key="1">
    <citation type="journal article" date="2020" name="mSystems">
        <title>Genome- and Community-Level Interaction Insights into Carbon Utilization and Element Cycling Functions of Hydrothermarchaeota in Hydrothermal Sediment.</title>
        <authorList>
            <person name="Zhou Z."/>
            <person name="Liu Y."/>
            <person name="Xu W."/>
            <person name="Pan J."/>
            <person name="Luo Z.H."/>
            <person name="Li M."/>
        </authorList>
    </citation>
    <scope>NUCLEOTIDE SEQUENCE [LARGE SCALE GENOMIC DNA]</scope>
    <source>
        <strain evidence="2">HyVt-527</strain>
    </source>
</reference>
<organism evidence="2">
    <name type="scientific">Caldithrix abyssi</name>
    <dbReference type="NCBI Taxonomy" id="187145"/>
    <lineage>
        <taxon>Bacteria</taxon>
        <taxon>Pseudomonadati</taxon>
        <taxon>Calditrichota</taxon>
        <taxon>Calditrichia</taxon>
        <taxon>Calditrichales</taxon>
        <taxon>Calditrichaceae</taxon>
        <taxon>Caldithrix</taxon>
    </lineage>
</organism>
<accession>A0A7V5UFD1</accession>
<keyword evidence="1" id="KW-1133">Transmembrane helix</keyword>